<evidence type="ECO:0000313" key="9">
    <source>
        <dbReference type="EMBL" id="MCY1712900.1"/>
    </source>
</evidence>
<dbReference type="CDD" id="cd06173">
    <property type="entry name" value="MFS_MefA_like"/>
    <property type="match status" value="1"/>
</dbReference>
<dbReference type="Proteomes" id="UP001082703">
    <property type="component" value="Unassembled WGS sequence"/>
</dbReference>
<reference evidence="9 10" key="1">
    <citation type="submission" date="2022-11" db="EMBL/GenBank/DDBJ databases">
        <authorList>
            <person name="Caiyu Z."/>
        </authorList>
    </citation>
    <scope>NUCLEOTIDE SEQUENCE [LARGE SCALE GENOMIC DNA]</scope>
    <source>
        <strain evidence="9 10">YR-4</strain>
    </source>
</reference>
<evidence type="ECO:0000259" key="8">
    <source>
        <dbReference type="PROSITE" id="PS50850"/>
    </source>
</evidence>
<evidence type="ECO:0000256" key="4">
    <source>
        <dbReference type="ARBA" id="ARBA00022692"/>
    </source>
</evidence>
<feature type="domain" description="Major facilitator superfamily (MFS) profile" evidence="8">
    <location>
        <begin position="18"/>
        <end position="408"/>
    </location>
</feature>
<dbReference type="InterPro" id="IPR010290">
    <property type="entry name" value="TM_effector"/>
</dbReference>
<dbReference type="Pfam" id="PF05977">
    <property type="entry name" value="MFS_3"/>
    <property type="match status" value="1"/>
</dbReference>
<feature type="transmembrane region" description="Helical" evidence="7">
    <location>
        <begin position="355"/>
        <end position="374"/>
    </location>
</feature>
<keyword evidence="5 7" id="KW-1133">Transmembrane helix</keyword>
<evidence type="ECO:0000256" key="7">
    <source>
        <dbReference type="SAM" id="Phobius"/>
    </source>
</evidence>
<feature type="transmembrane region" description="Helical" evidence="7">
    <location>
        <begin position="267"/>
        <end position="288"/>
    </location>
</feature>
<dbReference type="PANTHER" id="PTHR23513">
    <property type="entry name" value="INTEGRAL MEMBRANE EFFLUX PROTEIN-RELATED"/>
    <property type="match status" value="1"/>
</dbReference>
<evidence type="ECO:0000256" key="6">
    <source>
        <dbReference type="ARBA" id="ARBA00023136"/>
    </source>
</evidence>
<feature type="transmembrane region" description="Helical" evidence="7">
    <location>
        <begin position="231"/>
        <end position="255"/>
    </location>
</feature>
<dbReference type="PANTHER" id="PTHR23513:SF11">
    <property type="entry name" value="STAPHYLOFERRIN A TRANSPORTER"/>
    <property type="match status" value="1"/>
</dbReference>
<dbReference type="Gene3D" id="1.20.1250.20">
    <property type="entry name" value="MFS general substrate transporter like domains"/>
    <property type="match status" value="1"/>
</dbReference>
<feature type="transmembrane region" description="Helical" evidence="7">
    <location>
        <begin position="176"/>
        <end position="201"/>
    </location>
</feature>
<keyword evidence="3" id="KW-1003">Cell membrane</keyword>
<keyword evidence="4 7" id="KW-0812">Transmembrane</keyword>
<comment type="caution">
    <text evidence="9">The sequence shown here is derived from an EMBL/GenBank/DDBJ whole genome shotgun (WGS) entry which is preliminary data.</text>
</comment>
<evidence type="ECO:0000256" key="2">
    <source>
        <dbReference type="ARBA" id="ARBA00022448"/>
    </source>
</evidence>
<evidence type="ECO:0000313" key="10">
    <source>
        <dbReference type="Proteomes" id="UP001082703"/>
    </source>
</evidence>
<dbReference type="InterPro" id="IPR020846">
    <property type="entry name" value="MFS_dom"/>
</dbReference>
<feature type="transmembrane region" description="Helical" evidence="7">
    <location>
        <begin position="297"/>
        <end position="316"/>
    </location>
</feature>
<evidence type="ECO:0000256" key="5">
    <source>
        <dbReference type="ARBA" id="ARBA00022989"/>
    </source>
</evidence>
<dbReference type="InterPro" id="IPR036259">
    <property type="entry name" value="MFS_trans_sf"/>
</dbReference>
<gene>
    <name evidence="9" type="ORF">OUY18_01345</name>
</gene>
<accession>A0ABT4BRD2</accession>
<dbReference type="PROSITE" id="PS50850">
    <property type="entry name" value="MFS"/>
    <property type="match status" value="1"/>
</dbReference>
<name>A0ABT4BRD2_9FIRM</name>
<feature type="transmembrane region" description="Helical" evidence="7">
    <location>
        <begin position="57"/>
        <end position="77"/>
    </location>
</feature>
<keyword evidence="10" id="KW-1185">Reference proteome</keyword>
<feature type="transmembrane region" description="Helical" evidence="7">
    <location>
        <begin position="89"/>
        <end position="107"/>
    </location>
</feature>
<dbReference type="RefSeq" id="WP_268056906.1">
    <property type="nucleotide sequence ID" value="NZ_JAPOHA010000001.1"/>
</dbReference>
<evidence type="ECO:0000256" key="3">
    <source>
        <dbReference type="ARBA" id="ARBA00022475"/>
    </source>
</evidence>
<proteinExistence type="predicted"/>
<evidence type="ECO:0000256" key="1">
    <source>
        <dbReference type="ARBA" id="ARBA00004651"/>
    </source>
</evidence>
<organism evidence="9 10">
    <name type="scientific">Caproiciproducens galactitolivorans</name>
    <dbReference type="NCBI Taxonomy" id="642589"/>
    <lineage>
        <taxon>Bacteria</taxon>
        <taxon>Bacillati</taxon>
        <taxon>Bacillota</taxon>
        <taxon>Clostridia</taxon>
        <taxon>Eubacteriales</taxon>
        <taxon>Acutalibacteraceae</taxon>
        <taxon>Caproiciproducens</taxon>
    </lineage>
</organism>
<keyword evidence="6 7" id="KW-0472">Membrane</keyword>
<sequence>MHISTNKISGFFKTTFRALQYRNFRLFWFGQCISLTGTWMQRTAQTWLVYTITKSPLLIGIVGVCQFMPMLLFSLFAGVLVDRFSKKKILIFTQAIFMLQAVIMTALTYTGLIQYWHILVLSTVFGLTQTLDMPARQSFFIDLVGTENLTNAISLNSTIVNLARIIGPAVSGLVMLQFGTVFCFFINAVSFIPVIAGIVMIRVNENHARVGTPMLSSIGDGIRYIKKSETLIINVLIMAVVCTFAMNNDVIIPVFAKKVLGRGADGYTMLLSMAGLGAFMGAILMAYISKNGVKKSLLIYSGILTGVLQLATALTASYFISALLISAISFFNLMFINTANSIFQIHSSNEYRGRVMSVYSFLNQGSTPIGNFLSGAAMENFDGDSGFVFCGTTTLVLLAIIFAVKRSTIRGWVKSERCSD</sequence>
<feature type="transmembrane region" description="Helical" evidence="7">
    <location>
        <begin position="386"/>
        <end position="404"/>
    </location>
</feature>
<protein>
    <submittedName>
        <fullName evidence="9">MFS transporter</fullName>
    </submittedName>
</protein>
<comment type="subcellular location">
    <subcellularLocation>
        <location evidence="1">Cell membrane</location>
        <topology evidence="1">Multi-pass membrane protein</topology>
    </subcellularLocation>
</comment>
<feature type="transmembrane region" description="Helical" evidence="7">
    <location>
        <begin position="322"/>
        <end position="343"/>
    </location>
</feature>
<dbReference type="SUPFAM" id="SSF103473">
    <property type="entry name" value="MFS general substrate transporter"/>
    <property type="match status" value="1"/>
</dbReference>
<dbReference type="EMBL" id="JAPOHA010000001">
    <property type="protein sequence ID" value="MCY1712900.1"/>
    <property type="molecule type" value="Genomic_DNA"/>
</dbReference>
<keyword evidence="2" id="KW-0813">Transport</keyword>